<feature type="chain" id="PRO_5008903723" evidence="1">
    <location>
        <begin position="27"/>
        <end position="211"/>
    </location>
</feature>
<reference evidence="2 3" key="1">
    <citation type="journal article" date="2016" name="Genome Biol. Evol.">
        <title>Gene Family Evolution Reflects Adaptation to Soil Environmental Stressors in the Genome of the Collembolan Orchesella cincta.</title>
        <authorList>
            <person name="Faddeeva-Vakhrusheva A."/>
            <person name="Derks M.F."/>
            <person name="Anvar S.Y."/>
            <person name="Agamennone V."/>
            <person name="Suring W."/>
            <person name="Smit S."/>
            <person name="van Straalen N.M."/>
            <person name="Roelofs D."/>
        </authorList>
    </citation>
    <scope>NUCLEOTIDE SEQUENCE [LARGE SCALE GENOMIC DNA]</scope>
    <source>
        <tissue evidence="2">Mixed pool</tissue>
    </source>
</reference>
<accession>A0A1D2MAJ9</accession>
<comment type="caution">
    <text evidence="2">The sequence shown here is derived from an EMBL/GenBank/DDBJ whole genome shotgun (WGS) entry which is preliminary data.</text>
</comment>
<proteinExistence type="predicted"/>
<keyword evidence="3" id="KW-1185">Reference proteome</keyword>
<evidence type="ECO:0000256" key="1">
    <source>
        <dbReference type="SAM" id="SignalP"/>
    </source>
</evidence>
<sequence>MGSTLRFILYCSAFLVLVCLYQSADAGWAKGRIYIDMANCYKNLPRKNEAETSAEITKNQKKCLKLNSDPQSICYKLCMLWVGKLVGKEKVGRGKTAFMAISEDAWTQSAIQYMGIAKEDLNGNGGGNKDLVTKKLEKCNKDHSKYMTESFFFVLSLPEKKTNLARIFHRKPKPNGASSLAVLKKRLIVKDLTYKLEESKLQKYDLIWNLK</sequence>
<gene>
    <name evidence="2" type="ORF">Ocin01_16666</name>
</gene>
<feature type="signal peptide" evidence="1">
    <location>
        <begin position="1"/>
        <end position="26"/>
    </location>
</feature>
<evidence type="ECO:0000313" key="2">
    <source>
        <dbReference type="EMBL" id="ODM90016.1"/>
    </source>
</evidence>
<organism evidence="2 3">
    <name type="scientific">Orchesella cincta</name>
    <name type="common">Springtail</name>
    <name type="synonym">Podura cincta</name>
    <dbReference type="NCBI Taxonomy" id="48709"/>
    <lineage>
        <taxon>Eukaryota</taxon>
        <taxon>Metazoa</taxon>
        <taxon>Ecdysozoa</taxon>
        <taxon>Arthropoda</taxon>
        <taxon>Hexapoda</taxon>
        <taxon>Collembola</taxon>
        <taxon>Entomobryomorpha</taxon>
        <taxon>Entomobryoidea</taxon>
        <taxon>Orchesellidae</taxon>
        <taxon>Orchesellinae</taxon>
        <taxon>Orchesella</taxon>
    </lineage>
</organism>
<name>A0A1D2MAJ9_ORCCI</name>
<dbReference type="EMBL" id="LJIJ01002236">
    <property type="protein sequence ID" value="ODM90016.1"/>
    <property type="molecule type" value="Genomic_DNA"/>
</dbReference>
<evidence type="ECO:0000313" key="3">
    <source>
        <dbReference type="Proteomes" id="UP000094527"/>
    </source>
</evidence>
<dbReference type="AlphaFoldDB" id="A0A1D2MAJ9"/>
<protein>
    <submittedName>
        <fullName evidence="2">Uncharacterized protein</fullName>
    </submittedName>
</protein>
<keyword evidence="1" id="KW-0732">Signal</keyword>
<dbReference type="Proteomes" id="UP000094527">
    <property type="component" value="Unassembled WGS sequence"/>
</dbReference>